<dbReference type="InterPro" id="IPR016159">
    <property type="entry name" value="Cullin_repeat-like_dom_sf"/>
</dbReference>
<dbReference type="AlphaFoldDB" id="A0A1Q3CKB0"/>
<feature type="region of interest" description="Disordered" evidence="4">
    <location>
        <begin position="1"/>
        <end position="26"/>
    </location>
</feature>
<organism evidence="6 7">
    <name type="scientific">Cephalotus follicularis</name>
    <name type="common">Albany pitcher plant</name>
    <dbReference type="NCBI Taxonomy" id="3775"/>
    <lineage>
        <taxon>Eukaryota</taxon>
        <taxon>Viridiplantae</taxon>
        <taxon>Streptophyta</taxon>
        <taxon>Embryophyta</taxon>
        <taxon>Tracheophyta</taxon>
        <taxon>Spermatophyta</taxon>
        <taxon>Magnoliopsida</taxon>
        <taxon>eudicotyledons</taxon>
        <taxon>Gunneridae</taxon>
        <taxon>Pentapetalae</taxon>
        <taxon>rosids</taxon>
        <taxon>fabids</taxon>
        <taxon>Oxalidales</taxon>
        <taxon>Cephalotaceae</taxon>
        <taxon>Cephalotus</taxon>
    </lineage>
</organism>
<keyword evidence="7" id="KW-1185">Reference proteome</keyword>
<evidence type="ECO:0000313" key="6">
    <source>
        <dbReference type="EMBL" id="GAV80676.1"/>
    </source>
</evidence>
<keyword evidence="3" id="KW-0268">Exocytosis</keyword>
<feature type="compositionally biased region" description="Acidic residues" evidence="4">
    <location>
        <begin position="145"/>
        <end position="154"/>
    </location>
</feature>
<dbReference type="Proteomes" id="UP000187406">
    <property type="component" value="Unassembled WGS sequence"/>
</dbReference>
<dbReference type="OrthoDB" id="1922221at2759"/>
<dbReference type="PANTHER" id="PTHR12542">
    <property type="entry name" value="EXOCYST COMPLEX PROTEIN EXO70"/>
    <property type="match status" value="1"/>
</dbReference>
<dbReference type="GO" id="GO:0006887">
    <property type="term" value="P:exocytosis"/>
    <property type="evidence" value="ECO:0007669"/>
    <property type="project" value="UniProtKB-KW"/>
</dbReference>
<name>A0A1Q3CKB0_CEPFO</name>
<accession>A0A1Q3CKB0</accession>
<dbReference type="FunFam" id="1.20.1280.170:FF:000003">
    <property type="entry name" value="Exocyst subunit Exo70 family protein"/>
    <property type="match status" value="1"/>
</dbReference>
<evidence type="ECO:0000256" key="4">
    <source>
        <dbReference type="SAM" id="MobiDB-lite"/>
    </source>
</evidence>
<feature type="region of interest" description="Disordered" evidence="4">
    <location>
        <begin position="138"/>
        <end position="161"/>
    </location>
</feature>
<dbReference type="InParanoid" id="A0A1Q3CKB0"/>
<dbReference type="EMBL" id="BDDD01002233">
    <property type="protein sequence ID" value="GAV80676.1"/>
    <property type="molecule type" value="Genomic_DNA"/>
</dbReference>
<evidence type="ECO:0000313" key="7">
    <source>
        <dbReference type="Proteomes" id="UP000187406"/>
    </source>
</evidence>
<comment type="caution">
    <text evidence="6">The sequence shown here is derived from an EMBL/GenBank/DDBJ whole genome shotgun (WGS) entry which is preliminary data.</text>
</comment>
<dbReference type="Gene3D" id="1.20.1280.170">
    <property type="entry name" value="Exocyst complex component Exo70"/>
    <property type="match status" value="1"/>
</dbReference>
<dbReference type="InterPro" id="IPR004140">
    <property type="entry name" value="Exo70"/>
</dbReference>
<evidence type="ECO:0000256" key="2">
    <source>
        <dbReference type="ARBA" id="ARBA00022448"/>
    </source>
</evidence>
<feature type="region of interest" description="Disordered" evidence="4">
    <location>
        <begin position="593"/>
        <end position="612"/>
    </location>
</feature>
<dbReference type="InterPro" id="IPR046364">
    <property type="entry name" value="Exo70_C"/>
</dbReference>
<evidence type="ECO:0000256" key="3">
    <source>
        <dbReference type="RuleBase" id="RU365026"/>
    </source>
</evidence>
<evidence type="ECO:0000256" key="1">
    <source>
        <dbReference type="ARBA" id="ARBA00006756"/>
    </source>
</evidence>
<gene>
    <name evidence="6" type="ORF">CFOL_v3_24136</name>
</gene>
<comment type="function">
    <text evidence="3">Component of the exocyst complex.</text>
</comment>
<dbReference type="SUPFAM" id="SSF74788">
    <property type="entry name" value="Cullin repeat-like"/>
    <property type="match status" value="1"/>
</dbReference>
<feature type="non-terminal residue" evidence="6">
    <location>
        <position position="1"/>
    </location>
</feature>
<keyword evidence="2 3" id="KW-0813">Transport</keyword>
<proteinExistence type="inferred from homology"/>
<keyword evidence="3" id="KW-0653">Protein transport</keyword>
<dbReference type="Pfam" id="PF03081">
    <property type="entry name" value="Exo70_C"/>
    <property type="match status" value="1"/>
</dbReference>
<feature type="domain" description="Exocyst complex subunit Exo70 C-terminal" evidence="5">
    <location>
        <begin position="234"/>
        <end position="587"/>
    </location>
</feature>
<reference evidence="7" key="1">
    <citation type="submission" date="2016-04" db="EMBL/GenBank/DDBJ databases">
        <title>Cephalotus genome sequencing.</title>
        <authorList>
            <person name="Fukushima K."/>
            <person name="Hasebe M."/>
            <person name="Fang X."/>
        </authorList>
    </citation>
    <scope>NUCLEOTIDE SEQUENCE [LARGE SCALE GENOMIC DNA]</scope>
    <source>
        <strain evidence="7">cv. St1</strain>
    </source>
</reference>
<dbReference type="GO" id="GO:0000145">
    <property type="term" value="C:exocyst"/>
    <property type="evidence" value="ECO:0007669"/>
    <property type="project" value="InterPro"/>
</dbReference>
<dbReference type="GO" id="GO:0005546">
    <property type="term" value="F:phosphatidylinositol-4,5-bisphosphate binding"/>
    <property type="evidence" value="ECO:0007669"/>
    <property type="project" value="InterPro"/>
</dbReference>
<dbReference type="PANTHER" id="PTHR12542:SF17">
    <property type="entry name" value="EXOCYST SUBUNIT EXO70 FAMILY PROTEIN"/>
    <property type="match status" value="1"/>
</dbReference>
<comment type="similarity">
    <text evidence="1 3">Belongs to the EXO70 family.</text>
</comment>
<dbReference type="FunCoup" id="A0A1Q3CKB0">
    <property type="interactions" value="1801"/>
</dbReference>
<dbReference type="Pfam" id="PF20669">
    <property type="entry name" value="Exo70_N"/>
    <property type="match status" value="1"/>
</dbReference>
<evidence type="ECO:0000259" key="5">
    <source>
        <dbReference type="Pfam" id="PF03081"/>
    </source>
</evidence>
<dbReference type="STRING" id="3775.A0A1Q3CKB0"/>
<sequence>GMRNFFHKSASPSRTATPPPSSQHHMTLSHSVVDEKVENANIIITKWNHDDTDVSLFSLHREEAKHYLSSVKDLQSAMHNYISDPSYSGKLVHAQSLMQLAMKRLQKEFHEILRTKKHHLDAESVSASGTTYTLSSRASRSSFSDMDDEDDDEDESRHARVVSETERASLVVMDDLKSIADCMISSGYGKECVQIYKVIRKSIVDEGLHDLGVERLSLSQIQKLDWEVLEIKIKQWLSAVKIAAKSLFYGERILCDHVFSASAAITQSCFAEISREAAMNLFGFPENVAKCKKTPEKMFRTLDLYEAVSDLWPEIESIFRFESISAVRLQAINSLIKLSEAVRTMITDFESAIQKDVSRSPAPGGGVHPLTRYVMNYVTFLADYSGSVSDIITDWPLTAPSPLPEAYMGSPELDESNSSPISERLAWQLLVLLCKLDGKAEPYKDAALSYLFLANNLQYVVVKVRTSNLRFLLGEGWISKHETKVKQYSANYERMGWSKVLASLPENPTAEISPEQVRDCFRRFSLAFEDTCKKQSSWVVPDPRLRDEIKVSVSQKIFPVYQDFYEKNRVANSLVRFTPDDLGNYLSHLFNGSGSSGSVSSNSSHSRGGSSH</sequence>
<dbReference type="GO" id="GO:0015031">
    <property type="term" value="P:protein transport"/>
    <property type="evidence" value="ECO:0007669"/>
    <property type="project" value="UniProtKB-KW"/>
</dbReference>
<protein>
    <recommendedName>
        <fullName evidence="3">Exocyst subunit Exo70 family protein</fullName>
    </recommendedName>
</protein>